<keyword evidence="4" id="KW-0472">Membrane</keyword>
<dbReference type="Pfam" id="PF07963">
    <property type="entry name" value="N_methyl"/>
    <property type="match status" value="1"/>
</dbReference>
<proteinExistence type="inferred from homology"/>
<dbReference type="PROSITE" id="PS00409">
    <property type="entry name" value="PROKAR_NTER_METHYL"/>
    <property type="match status" value="1"/>
</dbReference>
<dbReference type="GO" id="GO:0007155">
    <property type="term" value="P:cell adhesion"/>
    <property type="evidence" value="ECO:0007669"/>
    <property type="project" value="InterPro"/>
</dbReference>
<gene>
    <name evidence="5" type="primary">tfpA</name>
    <name evidence="5" type="ORF">J512_0757</name>
</gene>
<evidence type="ECO:0000313" key="5">
    <source>
        <dbReference type="EMBL" id="EXB07130.1"/>
    </source>
</evidence>
<feature type="transmembrane region" description="Helical" evidence="4">
    <location>
        <begin position="12"/>
        <end position="30"/>
    </location>
</feature>
<evidence type="ECO:0000256" key="4">
    <source>
        <dbReference type="SAM" id="Phobius"/>
    </source>
</evidence>
<dbReference type="SMR" id="A0A009HVX3"/>
<keyword evidence="4" id="KW-0812">Transmembrane</keyword>
<dbReference type="InterPro" id="IPR012902">
    <property type="entry name" value="N_methyl_site"/>
</dbReference>
<keyword evidence="2" id="KW-0488">Methylation</keyword>
<dbReference type="InterPro" id="IPR001082">
    <property type="entry name" value="Pilin"/>
</dbReference>
<dbReference type="PATRIC" id="fig|1310613.3.peg.718"/>
<protein>
    <submittedName>
        <fullName evidence="5">Fimbrial protein</fullName>
    </submittedName>
</protein>
<keyword evidence="3" id="KW-0281">Fimbrium</keyword>
<evidence type="ECO:0000313" key="6">
    <source>
        <dbReference type="Proteomes" id="UP000020595"/>
    </source>
</evidence>
<evidence type="ECO:0000256" key="1">
    <source>
        <dbReference type="ARBA" id="ARBA00005233"/>
    </source>
</evidence>
<sequence length="138" mass="14479">MNAQKGFTLIELMIVVAIIGILAAIAIPAYQNYIAKSQASEAFTLADGLKTTIQTNLQNGKCESDITTENTVAGKYGTAVVSGATSPCAITYTFAKNGVSSKLSEKKIVINVQENGVLTKGADTNVDEELLPKSFTAS</sequence>
<dbReference type="NCBIfam" id="TIGR02532">
    <property type="entry name" value="IV_pilin_GFxxxE"/>
    <property type="match status" value="1"/>
</dbReference>
<name>A0A009HVX3_ACIB9</name>
<comment type="caution">
    <text evidence="5">The sequence shown here is derived from an EMBL/GenBank/DDBJ whole genome shotgun (WGS) entry which is preliminary data.</text>
</comment>
<keyword evidence="4" id="KW-1133">Transmembrane helix</keyword>
<dbReference type="EMBL" id="JEWH01000005">
    <property type="protein sequence ID" value="EXB07130.1"/>
    <property type="molecule type" value="Genomic_DNA"/>
</dbReference>
<dbReference type="InterPro" id="IPR045584">
    <property type="entry name" value="Pilin-like"/>
</dbReference>
<evidence type="ECO:0000256" key="3">
    <source>
        <dbReference type="RuleBase" id="RU000389"/>
    </source>
</evidence>
<comment type="similarity">
    <text evidence="1 3">Belongs to the N-Me-Phe pilin family.</text>
</comment>
<dbReference type="Gene3D" id="3.30.700.10">
    <property type="entry name" value="Glycoprotein, Type 4 Pilin"/>
    <property type="match status" value="1"/>
</dbReference>
<reference evidence="5 6" key="1">
    <citation type="submission" date="2014-02" db="EMBL/GenBank/DDBJ databases">
        <title>Comparative genomics and transcriptomics to identify genetic mechanisms underlying the emergence of carbapenem resistant Acinetobacter baumannii (CRAb).</title>
        <authorList>
            <person name="Harris A.D."/>
            <person name="Johnson K.J."/>
            <person name="George J."/>
            <person name="Shefchek K."/>
            <person name="Daugherty S.C."/>
            <person name="Parankush S."/>
            <person name="Sadzewicz L."/>
            <person name="Tallon L."/>
            <person name="Sengamalay N."/>
            <person name="Hazen T.H."/>
            <person name="Rasko D.A."/>
        </authorList>
    </citation>
    <scope>NUCLEOTIDE SEQUENCE [LARGE SCALE GENOMIC DNA]</scope>
    <source>
        <strain evidence="5 6">1295743</strain>
    </source>
</reference>
<dbReference type="SUPFAM" id="SSF54523">
    <property type="entry name" value="Pili subunits"/>
    <property type="match status" value="1"/>
</dbReference>
<evidence type="ECO:0000256" key="2">
    <source>
        <dbReference type="ARBA" id="ARBA00022481"/>
    </source>
</evidence>
<dbReference type="Proteomes" id="UP000020595">
    <property type="component" value="Unassembled WGS sequence"/>
</dbReference>
<accession>A0A009HVX3</accession>
<dbReference type="AlphaFoldDB" id="A0A009HVX3"/>
<dbReference type="RefSeq" id="WP_032050770.1">
    <property type="nucleotide sequence ID" value="NZ_JEWH01000005.1"/>
</dbReference>
<organism evidence="5 6">
    <name type="scientific">Acinetobacter baumannii (strain 1295743)</name>
    <dbReference type="NCBI Taxonomy" id="1310613"/>
    <lineage>
        <taxon>Bacteria</taxon>
        <taxon>Pseudomonadati</taxon>
        <taxon>Pseudomonadota</taxon>
        <taxon>Gammaproteobacteria</taxon>
        <taxon>Moraxellales</taxon>
        <taxon>Moraxellaceae</taxon>
        <taxon>Acinetobacter</taxon>
        <taxon>Acinetobacter calcoaceticus/baumannii complex</taxon>
    </lineage>
</organism>
<dbReference type="PANTHER" id="PTHR30093">
    <property type="entry name" value="GENERAL SECRETION PATHWAY PROTEIN G"/>
    <property type="match status" value="1"/>
</dbReference>
<dbReference type="PANTHER" id="PTHR30093:SF34">
    <property type="entry name" value="PREPILIN PEPTIDASE-DEPENDENT PROTEIN D"/>
    <property type="match status" value="1"/>
</dbReference>
<dbReference type="GO" id="GO:0044096">
    <property type="term" value="C:type IV pilus"/>
    <property type="evidence" value="ECO:0007669"/>
    <property type="project" value="TreeGrafter"/>
</dbReference>
<dbReference type="Pfam" id="PF00114">
    <property type="entry name" value="Pilin"/>
    <property type="match status" value="1"/>
</dbReference>
<dbReference type="GO" id="GO:0043107">
    <property type="term" value="P:type IV pilus-dependent motility"/>
    <property type="evidence" value="ECO:0007669"/>
    <property type="project" value="TreeGrafter"/>
</dbReference>